<keyword evidence="3" id="KW-0479">Metal-binding</keyword>
<dbReference type="SUPFAM" id="SSF102114">
    <property type="entry name" value="Radical SAM enzymes"/>
    <property type="match status" value="1"/>
</dbReference>
<evidence type="ECO:0000256" key="2">
    <source>
        <dbReference type="ARBA" id="ARBA00022691"/>
    </source>
</evidence>
<keyword evidence="9" id="KW-1185">Reference proteome</keyword>
<dbReference type="InterPro" id="IPR051198">
    <property type="entry name" value="BchE-like"/>
</dbReference>
<evidence type="ECO:0000256" key="1">
    <source>
        <dbReference type="ARBA" id="ARBA00001966"/>
    </source>
</evidence>
<accession>A0ABT2RYQ5</accession>
<evidence type="ECO:0000256" key="5">
    <source>
        <dbReference type="ARBA" id="ARBA00023014"/>
    </source>
</evidence>
<dbReference type="Pfam" id="PF04055">
    <property type="entry name" value="Radical_SAM"/>
    <property type="match status" value="1"/>
</dbReference>
<reference evidence="8 9" key="1">
    <citation type="journal article" date="2021" name="ISME Commun">
        <title>Automated analysis of genomic sequences facilitates high-throughput and comprehensive description of bacteria.</title>
        <authorList>
            <person name="Hitch T.C.A."/>
        </authorList>
    </citation>
    <scope>NUCLEOTIDE SEQUENCE [LARGE SCALE GENOMIC DNA]</scope>
    <source>
        <strain evidence="8 9">Sanger_04</strain>
    </source>
</reference>
<evidence type="ECO:0000259" key="6">
    <source>
        <dbReference type="PROSITE" id="PS51332"/>
    </source>
</evidence>
<keyword evidence="4" id="KW-0408">Iron</keyword>
<dbReference type="SMART" id="SM00729">
    <property type="entry name" value="Elp3"/>
    <property type="match status" value="1"/>
</dbReference>
<evidence type="ECO:0000259" key="7">
    <source>
        <dbReference type="PROSITE" id="PS51918"/>
    </source>
</evidence>
<feature type="domain" description="B12-binding" evidence="6">
    <location>
        <begin position="1"/>
        <end position="134"/>
    </location>
</feature>
<dbReference type="InterPro" id="IPR006158">
    <property type="entry name" value="Cobalamin-bd"/>
</dbReference>
<dbReference type="PANTHER" id="PTHR43409">
    <property type="entry name" value="ANAEROBIC MAGNESIUM-PROTOPORPHYRIN IX MONOMETHYL ESTER CYCLASE-RELATED"/>
    <property type="match status" value="1"/>
</dbReference>
<keyword evidence="2" id="KW-0949">S-adenosyl-L-methionine</keyword>
<comment type="cofactor">
    <cofactor evidence="1">
        <name>[4Fe-4S] cluster</name>
        <dbReference type="ChEBI" id="CHEBI:49883"/>
    </cofactor>
</comment>
<dbReference type="InterPro" id="IPR036724">
    <property type="entry name" value="Cobalamin-bd_sf"/>
</dbReference>
<dbReference type="SUPFAM" id="SSF52242">
    <property type="entry name" value="Cobalamin (vitamin B12)-binding domain"/>
    <property type="match status" value="1"/>
</dbReference>
<dbReference type="CDD" id="cd01335">
    <property type="entry name" value="Radical_SAM"/>
    <property type="match status" value="1"/>
</dbReference>
<evidence type="ECO:0000313" key="8">
    <source>
        <dbReference type="EMBL" id="MCU6697464.1"/>
    </source>
</evidence>
<dbReference type="EMBL" id="JAOQKC010000014">
    <property type="protein sequence ID" value="MCU6697464.1"/>
    <property type="molecule type" value="Genomic_DNA"/>
</dbReference>
<dbReference type="SFLD" id="SFLDS00029">
    <property type="entry name" value="Radical_SAM"/>
    <property type="match status" value="1"/>
</dbReference>
<dbReference type="Pfam" id="PF13311">
    <property type="entry name" value="DUF4080"/>
    <property type="match status" value="1"/>
</dbReference>
<evidence type="ECO:0000256" key="3">
    <source>
        <dbReference type="ARBA" id="ARBA00022723"/>
    </source>
</evidence>
<protein>
    <submittedName>
        <fullName evidence="8">DUF4080 domain-containing protein</fullName>
    </submittedName>
</protein>
<dbReference type="Gene3D" id="3.80.30.20">
    <property type="entry name" value="tm_1862 like domain"/>
    <property type="match status" value="1"/>
</dbReference>
<keyword evidence="5" id="KW-0411">Iron-sulfur</keyword>
<dbReference type="SFLD" id="SFLDG01082">
    <property type="entry name" value="B12-binding_domain_containing"/>
    <property type="match status" value="1"/>
</dbReference>
<feature type="domain" description="Radical SAM core" evidence="7">
    <location>
        <begin position="206"/>
        <end position="431"/>
    </location>
</feature>
<dbReference type="InterPro" id="IPR006638">
    <property type="entry name" value="Elp3/MiaA/NifB-like_rSAM"/>
</dbReference>
<dbReference type="SFLD" id="SFLDG01123">
    <property type="entry name" value="methyltransferase_(Class_B)"/>
    <property type="match status" value="1"/>
</dbReference>
<dbReference type="Proteomes" id="UP001652461">
    <property type="component" value="Unassembled WGS sequence"/>
</dbReference>
<dbReference type="CDD" id="cd02068">
    <property type="entry name" value="radical_SAM_B12_BD"/>
    <property type="match status" value="1"/>
</dbReference>
<dbReference type="InterPro" id="IPR025288">
    <property type="entry name" value="DUF4080"/>
</dbReference>
<organism evidence="8 9">
    <name type="scientific">Laedolimicola ammoniilytica</name>
    <dbReference type="NCBI Taxonomy" id="2981771"/>
    <lineage>
        <taxon>Bacteria</taxon>
        <taxon>Bacillati</taxon>
        <taxon>Bacillota</taxon>
        <taxon>Clostridia</taxon>
        <taxon>Lachnospirales</taxon>
        <taxon>Lachnospiraceae</taxon>
        <taxon>Laedolimicola</taxon>
    </lineage>
</organism>
<dbReference type="RefSeq" id="WP_158363911.1">
    <property type="nucleotide sequence ID" value="NZ_JAOQKC010000014.1"/>
</dbReference>
<dbReference type="InterPro" id="IPR023404">
    <property type="entry name" value="rSAM_horseshoe"/>
</dbReference>
<comment type="caution">
    <text evidence="8">The sequence shown here is derived from an EMBL/GenBank/DDBJ whole genome shotgun (WGS) entry which is preliminary data.</text>
</comment>
<name>A0ABT2RYQ5_9FIRM</name>
<dbReference type="Gene3D" id="3.40.50.280">
    <property type="entry name" value="Cobalamin-binding domain"/>
    <property type="match status" value="1"/>
</dbReference>
<dbReference type="InterPro" id="IPR007197">
    <property type="entry name" value="rSAM"/>
</dbReference>
<dbReference type="InterPro" id="IPR058240">
    <property type="entry name" value="rSAM_sf"/>
</dbReference>
<dbReference type="PANTHER" id="PTHR43409:SF16">
    <property type="entry name" value="SLR0320 PROTEIN"/>
    <property type="match status" value="1"/>
</dbReference>
<dbReference type="InterPro" id="IPR034466">
    <property type="entry name" value="Methyltransferase_Class_B"/>
</dbReference>
<dbReference type="PROSITE" id="PS51332">
    <property type="entry name" value="B12_BINDING"/>
    <property type="match status" value="1"/>
</dbReference>
<sequence>MKLLLTAINAKYIHSNLAVYSLRASAGSIRDQVELAEFTINHRTGEILRDIYRKKPDVLFFSCYIWNMVYVTELTAECKKVMPGVPIWLGGPEVSYDAEQYLREHPEVDGILCGEGEESFRRLGECYVNHKADVEHLSQIPGLVFRRNLTRQKKNEETVPSFTEHSNKSYVNYEAGAWEVEQIQTNPPAPLVDLSTLPFPYQELTDFENRIIYYESSRGCPFSCSYCLSSIDKSVRFRSLELVLPELQFFLDRKVPQVKFVDRTFNCRKSHAMAIWRYLLEHDNGVTNFHFEIAADLLDEDELALIARMRPGLIQLEIGVQSTNPRTLEAICRKTDLGGLRDVVAKVHAGKNIHQHLDLIAGLPFEDYESFGRSFNDVYAMRPDQLQLGFLKVLKGSRMHREAEQYGIVRRALPPYEVLCTPWLAFSDVLRLKMVEDMVENYYNSHQFDGTLEKLMPKFPSPFAFFERLAEFYEERHAEQRKHSRVQRYELLLAFAQKSFPEEEQSFRQLLTIDYYLRERAKARPSFAPDQTAYKESITEILRQTGKQNHVEAVSAEDGQVKYLIFDYENRDPLTYAARVTEYKG</sequence>
<dbReference type="Pfam" id="PF02310">
    <property type="entry name" value="B12-binding"/>
    <property type="match status" value="1"/>
</dbReference>
<evidence type="ECO:0000313" key="9">
    <source>
        <dbReference type="Proteomes" id="UP001652461"/>
    </source>
</evidence>
<proteinExistence type="predicted"/>
<gene>
    <name evidence="8" type="ORF">OCV63_11260</name>
</gene>
<dbReference type="PROSITE" id="PS51918">
    <property type="entry name" value="RADICAL_SAM"/>
    <property type="match status" value="1"/>
</dbReference>
<evidence type="ECO:0000256" key="4">
    <source>
        <dbReference type="ARBA" id="ARBA00023004"/>
    </source>
</evidence>